<sequence length="166" mass="18918">MKIKFLAIVAFLFIGAHSAYAQMFGWHGSVTFTNGVNDFDVTFSGPTYSDCESQRGLVKSLYSPPTYSVVSEIPCISLYIDPRVFAVPEVKIPLPDPGCESCPYLREDLIELIYPRNFEKVKSLVDEYRIQQYNEALETLNSQFDLEGFAKQMYFLEKEIGQVVKQ</sequence>
<reference evidence="2 3" key="1">
    <citation type="submission" date="2019-06" db="EMBL/GenBank/DDBJ databases">
        <title>Whole genome sequence for Cellvibrionaceae sp. R142.</title>
        <authorList>
            <person name="Wang G."/>
        </authorList>
    </citation>
    <scope>NUCLEOTIDE SEQUENCE [LARGE SCALE GENOMIC DNA]</scope>
    <source>
        <strain evidence="2 3">R142</strain>
    </source>
</reference>
<feature type="chain" id="PRO_5022159569" evidence="1">
    <location>
        <begin position="22"/>
        <end position="166"/>
    </location>
</feature>
<comment type="caution">
    <text evidence="2">The sequence shown here is derived from an EMBL/GenBank/DDBJ whole genome shotgun (WGS) entry which is preliminary data.</text>
</comment>
<keyword evidence="1" id="KW-0732">Signal</keyword>
<name>A0A545TBC6_9GAMM</name>
<accession>A0A545TBC6</accession>
<dbReference type="OrthoDB" id="5703497at2"/>
<evidence type="ECO:0000313" key="2">
    <source>
        <dbReference type="EMBL" id="TQV74501.1"/>
    </source>
</evidence>
<proteinExistence type="predicted"/>
<organism evidence="2 3">
    <name type="scientific">Exilibacterium tricleocarpae</name>
    <dbReference type="NCBI Taxonomy" id="2591008"/>
    <lineage>
        <taxon>Bacteria</taxon>
        <taxon>Pseudomonadati</taxon>
        <taxon>Pseudomonadota</taxon>
        <taxon>Gammaproteobacteria</taxon>
        <taxon>Cellvibrionales</taxon>
        <taxon>Cellvibrionaceae</taxon>
        <taxon>Exilibacterium</taxon>
    </lineage>
</organism>
<dbReference type="RefSeq" id="WP_142905322.1">
    <property type="nucleotide sequence ID" value="NZ_ML660096.1"/>
</dbReference>
<dbReference type="Proteomes" id="UP000319732">
    <property type="component" value="Unassembled WGS sequence"/>
</dbReference>
<dbReference type="EMBL" id="VHSG01000016">
    <property type="protein sequence ID" value="TQV74501.1"/>
    <property type="molecule type" value="Genomic_DNA"/>
</dbReference>
<gene>
    <name evidence="2" type="ORF">FKG94_15905</name>
</gene>
<feature type="signal peptide" evidence="1">
    <location>
        <begin position="1"/>
        <end position="21"/>
    </location>
</feature>
<evidence type="ECO:0000313" key="3">
    <source>
        <dbReference type="Proteomes" id="UP000319732"/>
    </source>
</evidence>
<evidence type="ECO:0000256" key="1">
    <source>
        <dbReference type="SAM" id="SignalP"/>
    </source>
</evidence>
<dbReference type="AlphaFoldDB" id="A0A545TBC6"/>
<protein>
    <submittedName>
        <fullName evidence="2">Uncharacterized protein</fullName>
    </submittedName>
</protein>
<keyword evidence="3" id="KW-1185">Reference proteome</keyword>